<dbReference type="STRING" id="1210089.GCA_001613165_00435"/>
<feature type="transmembrane region" description="Helical" evidence="5">
    <location>
        <begin position="296"/>
        <end position="320"/>
    </location>
</feature>
<keyword evidence="4 5" id="KW-0472">Membrane</keyword>
<dbReference type="CDD" id="cd17319">
    <property type="entry name" value="MFS_ExuT_GudP_like"/>
    <property type="match status" value="1"/>
</dbReference>
<feature type="transmembrane region" description="Helical" evidence="5">
    <location>
        <begin position="42"/>
        <end position="58"/>
    </location>
</feature>
<keyword evidence="3 5" id="KW-1133">Transmembrane helix</keyword>
<dbReference type="OrthoDB" id="8596007at2"/>
<dbReference type="RefSeq" id="WP_068013194.1">
    <property type="nucleotide sequence ID" value="NZ_QQAZ01000003.1"/>
</dbReference>
<dbReference type="GO" id="GO:0022857">
    <property type="term" value="F:transmembrane transporter activity"/>
    <property type="evidence" value="ECO:0007669"/>
    <property type="project" value="InterPro"/>
</dbReference>
<gene>
    <name evidence="7" type="ORF">DFR68_103399</name>
</gene>
<feature type="transmembrane region" description="Helical" evidence="5">
    <location>
        <begin position="7"/>
        <end position="30"/>
    </location>
</feature>
<feature type="transmembrane region" description="Helical" evidence="5">
    <location>
        <begin position="70"/>
        <end position="93"/>
    </location>
</feature>
<feature type="transmembrane region" description="Helical" evidence="5">
    <location>
        <begin position="241"/>
        <end position="261"/>
    </location>
</feature>
<evidence type="ECO:0000313" key="8">
    <source>
        <dbReference type="Proteomes" id="UP000255355"/>
    </source>
</evidence>
<dbReference type="AlphaFoldDB" id="A0A370H8N4"/>
<feature type="transmembrane region" description="Helical" evidence="5">
    <location>
        <begin position="327"/>
        <end position="353"/>
    </location>
</feature>
<evidence type="ECO:0000256" key="1">
    <source>
        <dbReference type="ARBA" id="ARBA00004651"/>
    </source>
</evidence>
<comment type="caution">
    <text evidence="7">The sequence shown here is derived from an EMBL/GenBank/DDBJ whole genome shotgun (WGS) entry which is preliminary data.</text>
</comment>
<dbReference type="Proteomes" id="UP000255355">
    <property type="component" value="Unassembled WGS sequence"/>
</dbReference>
<comment type="subcellular location">
    <subcellularLocation>
        <location evidence="1">Cell membrane</location>
        <topology evidence="1">Multi-pass membrane protein</topology>
    </subcellularLocation>
</comment>
<keyword evidence="2 5" id="KW-0812">Transmembrane</keyword>
<feature type="transmembrane region" description="Helical" evidence="5">
    <location>
        <begin position="273"/>
        <end position="290"/>
    </location>
</feature>
<dbReference type="InterPro" id="IPR036259">
    <property type="entry name" value="MFS_trans_sf"/>
</dbReference>
<dbReference type="Gene3D" id="1.20.1250.20">
    <property type="entry name" value="MFS general substrate transporter like domains"/>
    <property type="match status" value="2"/>
</dbReference>
<feature type="transmembrane region" description="Helical" evidence="5">
    <location>
        <begin position="359"/>
        <end position="380"/>
    </location>
</feature>
<feature type="transmembrane region" description="Helical" evidence="5">
    <location>
        <begin position="199"/>
        <end position="221"/>
    </location>
</feature>
<evidence type="ECO:0000256" key="4">
    <source>
        <dbReference type="ARBA" id="ARBA00023136"/>
    </source>
</evidence>
<dbReference type="InterPro" id="IPR050382">
    <property type="entry name" value="MFS_Na/Anion_cotransporter"/>
</dbReference>
<feature type="transmembrane region" description="Helical" evidence="5">
    <location>
        <begin position="132"/>
        <end position="152"/>
    </location>
</feature>
<dbReference type="InterPro" id="IPR020846">
    <property type="entry name" value="MFS_dom"/>
</dbReference>
<proteinExistence type="predicted"/>
<dbReference type="EMBL" id="QQAZ01000003">
    <property type="protein sequence ID" value="RDI53011.1"/>
    <property type="molecule type" value="Genomic_DNA"/>
</dbReference>
<sequence>MSRTARITVVLLFVAWTIDFIDRLVINFALPAIADDLDLDHTGTGMIVSAFFLAYAAMQLPGGLLADRFGALRMCVIGMLAWSVFTGLTALAWSFGALLVARFVFGLVQGVFPAAATKALAERSTPAERTTAAGWTNASNACGVLLAAVIAAAMLPSIGWRGMFVAISALGVLVVLAWSRWMPPPLTEAAPVGGGSWSLFRVPALIGCAAIYFGYGAFNWGLVSWVPTYLHEARGVELDRAALLAVFPTVAAAVGIVSGGWLSDRLRGRPRRIVVPSMVIAAAGLFVLPATSSVPVFMVVLTVATGIGALTYMAALALPLRALPSTLIGTAAGMIVFGAQLGGILSPLLFGAIVDRVSYGAAFAALAFGPLVAIVAAALMPQSAAAFLASVRGKPALAAHLGETAPSIPQDRDPAADR</sequence>
<reference evidence="7 8" key="1">
    <citation type="submission" date="2018-07" db="EMBL/GenBank/DDBJ databases">
        <title>Genomic Encyclopedia of Type Strains, Phase IV (KMG-IV): sequencing the most valuable type-strain genomes for metagenomic binning, comparative biology and taxonomic classification.</title>
        <authorList>
            <person name="Goeker M."/>
        </authorList>
    </citation>
    <scope>NUCLEOTIDE SEQUENCE [LARGE SCALE GENOMIC DNA]</scope>
    <source>
        <strain evidence="7 8">DSM 44952</strain>
    </source>
</reference>
<accession>A0A370H8N4</accession>
<dbReference type="PROSITE" id="PS50850">
    <property type="entry name" value="MFS"/>
    <property type="match status" value="1"/>
</dbReference>
<dbReference type="Pfam" id="PF07690">
    <property type="entry name" value="MFS_1"/>
    <property type="match status" value="1"/>
</dbReference>
<evidence type="ECO:0000256" key="2">
    <source>
        <dbReference type="ARBA" id="ARBA00022692"/>
    </source>
</evidence>
<evidence type="ECO:0000256" key="5">
    <source>
        <dbReference type="SAM" id="Phobius"/>
    </source>
</evidence>
<dbReference type="GO" id="GO:0005886">
    <property type="term" value="C:plasma membrane"/>
    <property type="evidence" value="ECO:0007669"/>
    <property type="project" value="UniProtKB-SubCell"/>
</dbReference>
<keyword evidence="8" id="KW-1185">Reference proteome</keyword>
<dbReference type="InterPro" id="IPR011701">
    <property type="entry name" value="MFS"/>
</dbReference>
<organism evidence="7 8">
    <name type="scientific">Nocardia mexicana</name>
    <dbReference type="NCBI Taxonomy" id="279262"/>
    <lineage>
        <taxon>Bacteria</taxon>
        <taxon>Bacillati</taxon>
        <taxon>Actinomycetota</taxon>
        <taxon>Actinomycetes</taxon>
        <taxon>Mycobacteriales</taxon>
        <taxon>Nocardiaceae</taxon>
        <taxon>Nocardia</taxon>
    </lineage>
</organism>
<dbReference type="PANTHER" id="PTHR11662">
    <property type="entry name" value="SOLUTE CARRIER FAMILY 17"/>
    <property type="match status" value="1"/>
</dbReference>
<feature type="transmembrane region" description="Helical" evidence="5">
    <location>
        <begin position="158"/>
        <end position="178"/>
    </location>
</feature>
<feature type="domain" description="Major facilitator superfamily (MFS) profile" evidence="6">
    <location>
        <begin position="8"/>
        <end position="385"/>
    </location>
</feature>
<protein>
    <submittedName>
        <fullName evidence="7">Sugar phosphate permease</fullName>
    </submittedName>
</protein>
<name>A0A370H8N4_9NOCA</name>
<evidence type="ECO:0000256" key="3">
    <source>
        <dbReference type="ARBA" id="ARBA00022989"/>
    </source>
</evidence>
<evidence type="ECO:0000259" key="6">
    <source>
        <dbReference type="PROSITE" id="PS50850"/>
    </source>
</evidence>
<dbReference type="SUPFAM" id="SSF103473">
    <property type="entry name" value="MFS general substrate transporter"/>
    <property type="match status" value="1"/>
</dbReference>
<evidence type="ECO:0000313" key="7">
    <source>
        <dbReference type="EMBL" id="RDI53011.1"/>
    </source>
</evidence>
<dbReference type="PANTHER" id="PTHR11662:SF399">
    <property type="entry name" value="FI19708P1-RELATED"/>
    <property type="match status" value="1"/>
</dbReference>